<evidence type="ECO:0000313" key="3">
    <source>
        <dbReference type="Proteomes" id="UP000244016"/>
    </source>
</evidence>
<evidence type="ECO:0000313" key="2">
    <source>
        <dbReference type="EMBL" id="PTQ51093.1"/>
    </source>
</evidence>
<organism evidence="2 3">
    <name type="scientific">Brockia lithotrophica</name>
    <dbReference type="NCBI Taxonomy" id="933949"/>
    <lineage>
        <taxon>Bacteria</taxon>
        <taxon>Bacillati</taxon>
        <taxon>Bacillota</taxon>
        <taxon>Bacilli</taxon>
        <taxon>Bacillales</taxon>
        <taxon>Bacillales Family X. Incertae Sedis</taxon>
        <taxon>Brockia</taxon>
    </lineage>
</organism>
<proteinExistence type="predicted"/>
<comment type="caution">
    <text evidence="2">The sequence shown here is derived from an EMBL/GenBank/DDBJ whole genome shotgun (WGS) entry which is preliminary data.</text>
</comment>
<reference evidence="2 3" key="1">
    <citation type="submission" date="2017-08" db="EMBL/GenBank/DDBJ databases">
        <title>Burning lignite coal seam in the remote Altai Mountains harbors a hydrogen-driven thermophilic microbial community.</title>
        <authorList>
            <person name="Kadnikov V.V."/>
            <person name="Mardanov A.V."/>
            <person name="Ivasenko D."/>
            <person name="Beletsky A.V."/>
            <person name="Karnachuk O.V."/>
            <person name="Ravin N.V."/>
        </authorList>
    </citation>
    <scope>NUCLEOTIDE SEQUENCE [LARGE SCALE GENOMIC DNA]</scope>
    <source>
        <strain evidence="2">AL31</strain>
    </source>
</reference>
<protein>
    <submittedName>
        <fullName evidence="2">Uncharacterized protein</fullName>
    </submittedName>
</protein>
<dbReference type="AlphaFoldDB" id="A0A2T5G4J8"/>
<evidence type="ECO:0000256" key="1">
    <source>
        <dbReference type="SAM" id="MobiDB-lite"/>
    </source>
</evidence>
<name>A0A2T5G4J8_9BACL</name>
<gene>
    <name evidence="2" type="ORF">BLITH_0523</name>
</gene>
<dbReference type="EMBL" id="PEBW01000007">
    <property type="protein sequence ID" value="PTQ51093.1"/>
    <property type="molecule type" value="Genomic_DNA"/>
</dbReference>
<dbReference type="Proteomes" id="UP000244016">
    <property type="component" value="Unassembled WGS sequence"/>
</dbReference>
<accession>A0A2T5G4J8</accession>
<sequence>MSSRFRSGRPTTLPVGPSPPKDGSSQAFAFPHGPCAAEEELPVAPYVAHSVEADLLGGSSGKNPIQIR</sequence>
<feature type="region of interest" description="Disordered" evidence="1">
    <location>
        <begin position="1"/>
        <end position="31"/>
    </location>
</feature>